<proteinExistence type="predicted"/>
<dbReference type="InterPro" id="IPR025706">
    <property type="entry name" value="Endoa_GalNAc"/>
</dbReference>
<evidence type="ECO:0000313" key="2">
    <source>
        <dbReference type="Proteomes" id="UP000018227"/>
    </source>
</evidence>
<evidence type="ECO:0008006" key="3">
    <source>
        <dbReference type="Google" id="ProtNLM"/>
    </source>
</evidence>
<name>V2Y0Y3_9FIRM</name>
<protein>
    <recommendedName>
        <fullName evidence="3">Endo-alpha-N-acetylgalactosaminidase domain-containing protein</fullName>
    </recommendedName>
</protein>
<accession>V2Y0Y3</accession>
<comment type="caution">
    <text evidence="1">The sequence shown here is derived from an EMBL/GenBank/DDBJ whole genome shotgun (WGS) entry which is preliminary data.</text>
</comment>
<sequence>MKITNNKLSLNFDENTLRFIISANGTEWQTKTDFSPFIKTADKIIYFKEASVISHKEVITGVGKGILSRFEGYESGIVFETFVWIENTTNDIYFEWIPIEEGSTNVDYIYWPGEFEFNKDSSDWYTLLPKQQGLLIPNNRSTEFRPDGFNGRFGTASAYLPFFSQIKEGEGYIAISLTPWNMGYYAMHPENGGYTSVGFRLENSLGKMDYRRIMRYSFLTSCDYNDICKLYRNFAIETGRLKTLEEKAVRTPSINNLIGCAFVHKGIKTCVQSDSDFFDAAAPDKNNHLTSFKKRAEEMRELKSLGVDKLYLHLDGWAEPGYDNNHPDYLPACAEAGGWEGMKELSDTMKELGFMFGIHDQYRDFYKKAKSYSDDLACMSPDGSIYTHKRWAGGPQSYLCTTQAPYYVKRNFTEIAKHNIHLDCAYLDVFTCNEGDECANPHHRMTRCDSYRYRNKCFDYLLSKNILPSSEEVNDWCMKSLVFCHYTPYDFMLHEPGSPKTGIPVPLFNLVYHDCVIEPWMMDKVSENEDYMLYALINGGAPYLIREPAYPGIDGSFTIDNDLKLTDDIKRSKVVSDFHEKVAKAELIKHELLDETGRKQASTFANGYKVIVDFDTSSYEILMSDSDS</sequence>
<dbReference type="CDD" id="cd14244">
    <property type="entry name" value="GH_101_like"/>
    <property type="match status" value="1"/>
</dbReference>
<dbReference type="AlphaFoldDB" id="V2Y0Y3"/>
<dbReference type="RefSeq" id="WP_023355861.1">
    <property type="nucleotide sequence ID" value="NZ_KI535370.1"/>
</dbReference>
<dbReference type="InterPro" id="IPR043751">
    <property type="entry name" value="DUF5696"/>
</dbReference>
<reference evidence="1 2" key="1">
    <citation type="submission" date="2013-06" db="EMBL/GenBank/DDBJ databases">
        <authorList>
            <person name="Weinstock G."/>
            <person name="Sodergren E."/>
            <person name="Clifton S."/>
            <person name="Fulton L."/>
            <person name="Fulton B."/>
            <person name="Courtney L."/>
            <person name="Fronick C."/>
            <person name="Harrison M."/>
            <person name="Strong C."/>
            <person name="Farmer C."/>
            <person name="Delahaunty K."/>
            <person name="Markovic C."/>
            <person name="Hall O."/>
            <person name="Minx P."/>
            <person name="Tomlinson C."/>
            <person name="Mitreva M."/>
            <person name="Nelson J."/>
            <person name="Hou S."/>
            <person name="Wollam A."/>
            <person name="Pepin K.H."/>
            <person name="Johnson M."/>
            <person name="Bhonagiri V."/>
            <person name="Nash W.E."/>
            <person name="Warren W."/>
            <person name="Chinwalla A."/>
            <person name="Mardis E.R."/>
            <person name="Wilson R.K."/>
        </authorList>
    </citation>
    <scope>NUCLEOTIDE SEQUENCE [LARGE SCALE GENOMIC DNA]</scope>
    <source>
        <strain evidence="1 2">ATCC 51271</strain>
    </source>
</reference>
<dbReference type="OrthoDB" id="2496946at2"/>
<dbReference type="eggNOG" id="ENOG502Z91S">
    <property type="taxonomic scope" value="Bacteria"/>
</dbReference>
<dbReference type="Gene3D" id="3.20.20.80">
    <property type="entry name" value="Glycosidases"/>
    <property type="match status" value="1"/>
</dbReference>
<dbReference type="Pfam" id="PF18952">
    <property type="entry name" value="DUF5696"/>
    <property type="match status" value="1"/>
</dbReference>
<keyword evidence="2" id="KW-1185">Reference proteome</keyword>
<evidence type="ECO:0000313" key="1">
    <source>
        <dbReference type="EMBL" id="ESL01722.1"/>
    </source>
</evidence>
<dbReference type="HOGENOM" id="CLU_441306_0_0_9"/>
<dbReference type="Proteomes" id="UP000018227">
    <property type="component" value="Unassembled WGS sequence"/>
</dbReference>
<dbReference type="STRING" id="592026.GCWU0000282_003019"/>
<dbReference type="EMBL" id="ACIL03000020">
    <property type="protein sequence ID" value="ESL01722.1"/>
    <property type="molecule type" value="Genomic_DNA"/>
</dbReference>
<dbReference type="GO" id="GO:0033926">
    <property type="term" value="F:endo-alpha-N-acetylgalactosaminidase activity"/>
    <property type="evidence" value="ECO:0007669"/>
    <property type="project" value="InterPro"/>
</dbReference>
<gene>
    <name evidence="1" type="ORF">GCWU0000282_003019</name>
</gene>
<organism evidence="1 2">
    <name type="scientific">Catonella morbi ATCC 51271</name>
    <dbReference type="NCBI Taxonomy" id="592026"/>
    <lineage>
        <taxon>Bacteria</taxon>
        <taxon>Bacillati</taxon>
        <taxon>Bacillota</taxon>
        <taxon>Clostridia</taxon>
        <taxon>Lachnospirales</taxon>
        <taxon>Lachnospiraceae</taxon>
        <taxon>Catonella</taxon>
    </lineage>
</organism>